<dbReference type="EMBL" id="CP015405">
    <property type="protein sequence ID" value="ANU76780.1"/>
    <property type="molecule type" value="Genomic_DNA"/>
</dbReference>
<evidence type="ECO:0000256" key="1">
    <source>
        <dbReference type="SAM" id="Phobius"/>
    </source>
</evidence>
<accession>A0A1C7IAS3</accession>
<dbReference type="Proteomes" id="UP000092574">
    <property type="component" value="Chromosome"/>
</dbReference>
<feature type="transmembrane region" description="Helical" evidence="1">
    <location>
        <begin position="158"/>
        <end position="175"/>
    </location>
</feature>
<feature type="transmembrane region" description="Helical" evidence="1">
    <location>
        <begin position="299"/>
        <end position="319"/>
    </location>
</feature>
<feature type="transmembrane region" description="Helical" evidence="1">
    <location>
        <begin position="233"/>
        <end position="250"/>
    </location>
</feature>
<feature type="transmembrane region" description="Helical" evidence="1">
    <location>
        <begin position="270"/>
        <end position="287"/>
    </location>
</feature>
<evidence type="ECO:0008006" key="4">
    <source>
        <dbReference type="Google" id="ProtNLM"/>
    </source>
</evidence>
<protein>
    <recommendedName>
        <fullName evidence="4">GPH family glycoside/pentoside/hexuronide:cation symporter</fullName>
    </recommendedName>
</protein>
<evidence type="ECO:0000313" key="2">
    <source>
        <dbReference type="EMBL" id="ANU76780.1"/>
    </source>
</evidence>
<reference evidence="2" key="1">
    <citation type="submission" date="2017-04" db="EMBL/GenBank/DDBJ databases">
        <title>Complete Genome Sequences of Twelve Strains of a Stable Defined Moderately Diverse Mouse Microbiota 2 (sDMDMm2).</title>
        <authorList>
            <person name="Uchimura Y."/>
            <person name="Wyss M."/>
            <person name="Brugiroux S."/>
            <person name="Limenitakis J.P."/>
            <person name="Stecher B."/>
            <person name="McCoy K.D."/>
            <person name="Macpherson A.J."/>
        </authorList>
    </citation>
    <scope>NUCLEOTIDE SEQUENCE</scope>
    <source>
        <strain evidence="2">YL58</strain>
    </source>
</reference>
<feature type="transmembrane region" description="Helical" evidence="1">
    <location>
        <begin position="387"/>
        <end position="410"/>
    </location>
</feature>
<dbReference type="OrthoDB" id="9764596at2"/>
<dbReference type="KEGG" id="byl:A4V09_14000"/>
<feature type="transmembrane region" description="Helical" evidence="1">
    <location>
        <begin position="42"/>
        <end position="67"/>
    </location>
</feature>
<dbReference type="Pfam" id="PF13347">
    <property type="entry name" value="MFS_2"/>
    <property type="match status" value="1"/>
</dbReference>
<feature type="transmembrane region" description="Helical" evidence="1">
    <location>
        <begin position="181"/>
        <end position="199"/>
    </location>
</feature>
<proteinExistence type="predicted"/>
<feature type="transmembrane region" description="Helical" evidence="1">
    <location>
        <begin position="113"/>
        <end position="137"/>
    </location>
</feature>
<dbReference type="STRING" id="1796616.A4V09_14000"/>
<sequence length="459" mass="49953">MEVTSSKKEIWTMGSYSLLTLAIMVGFMYLNTFATEVLVIPAGTLALALGVAKLLDFCFSLFAGAIIEKVKIGRTGKNQSWLYLGRWILAVSIMAEVCNTSSAPMIVRVAVLSVSYTVLNCLMNILQTAYYGVLAAVAGPNMANRNAMTINMTRQSTVITIISSFIPTFVTILPFGNWNYFIVAFVFMIPMPFALGAIAKCADGKDVPVGATSSVNQVGIGDMFGTLLKNPQMLVLFLVFTILYIAQFTYQANYTYYFIYVVGDFTKMTLATLINAFVGFLAAMVMPKLGAKLGKKMSCVTGFAMMSLALILVSFFGAPNGVPNLTAYIIIMSLLMAGTYTWMPYMVVLFLDAGEYFLYKTGKDTRAIAAGLASPPMKIGMTVGNTLGLALLSAIGFVSGGAFEISVTWITNFMRVTFMLPGFIYLAAAVIMLLFYKISDKDAAKYAQANAEKMRQDKQ</sequence>
<name>A0A1C7IAS3_9FIRM</name>
<keyword evidence="1" id="KW-1133">Transmembrane helix</keyword>
<evidence type="ECO:0000313" key="3">
    <source>
        <dbReference type="Proteomes" id="UP000092574"/>
    </source>
</evidence>
<keyword evidence="3" id="KW-1185">Reference proteome</keyword>
<dbReference type="InterPro" id="IPR036259">
    <property type="entry name" value="MFS_trans_sf"/>
</dbReference>
<keyword evidence="1" id="KW-0472">Membrane</keyword>
<feature type="transmembrane region" description="Helical" evidence="1">
    <location>
        <begin position="416"/>
        <end position="436"/>
    </location>
</feature>
<feature type="transmembrane region" description="Helical" evidence="1">
    <location>
        <begin position="325"/>
        <end position="351"/>
    </location>
</feature>
<organism evidence="2 3">
    <name type="scientific">Blautia pseudococcoides</name>
    <dbReference type="NCBI Taxonomy" id="1796616"/>
    <lineage>
        <taxon>Bacteria</taxon>
        <taxon>Bacillati</taxon>
        <taxon>Bacillota</taxon>
        <taxon>Clostridia</taxon>
        <taxon>Lachnospirales</taxon>
        <taxon>Lachnospiraceae</taxon>
        <taxon>Blautia</taxon>
    </lineage>
</organism>
<feature type="transmembrane region" description="Helical" evidence="1">
    <location>
        <begin position="12"/>
        <end position="30"/>
    </location>
</feature>
<feature type="transmembrane region" description="Helical" evidence="1">
    <location>
        <begin position="87"/>
        <end position="107"/>
    </location>
</feature>
<keyword evidence="1" id="KW-0812">Transmembrane</keyword>
<gene>
    <name evidence="2" type="ORF">A4V09_14000</name>
</gene>
<dbReference type="SUPFAM" id="SSF103473">
    <property type="entry name" value="MFS general substrate transporter"/>
    <property type="match status" value="1"/>
</dbReference>
<dbReference type="AlphaFoldDB" id="A0A1C7IAS3"/>
<dbReference type="RefSeq" id="WP_065542937.1">
    <property type="nucleotide sequence ID" value="NZ_CP015405.2"/>
</dbReference>
<dbReference type="Gene3D" id="1.20.1250.20">
    <property type="entry name" value="MFS general substrate transporter like domains"/>
    <property type="match status" value="1"/>
</dbReference>